<evidence type="ECO:0000259" key="17">
    <source>
        <dbReference type="PROSITE" id="PS50893"/>
    </source>
</evidence>
<evidence type="ECO:0000313" key="19">
    <source>
        <dbReference type="EMBL" id="KAG0447654.1"/>
    </source>
</evidence>
<dbReference type="Pfam" id="PF04055">
    <property type="entry name" value="Radical_SAM"/>
    <property type="match status" value="1"/>
</dbReference>
<evidence type="ECO:0000256" key="5">
    <source>
        <dbReference type="ARBA" id="ARBA00022485"/>
    </source>
</evidence>
<dbReference type="Pfam" id="PF19055">
    <property type="entry name" value="ABC2_membrane_7"/>
    <property type="match status" value="1"/>
</dbReference>
<dbReference type="InterPro" id="IPR010722">
    <property type="entry name" value="BATS_dom"/>
</dbReference>
<dbReference type="CDD" id="cd03213">
    <property type="entry name" value="ABCG_EPDR"/>
    <property type="match status" value="1"/>
</dbReference>
<dbReference type="NCBIfam" id="TIGR00433">
    <property type="entry name" value="bioB"/>
    <property type="match status" value="1"/>
</dbReference>
<keyword evidence="4" id="KW-0813">Transport</keyword>
<dbReference type="SUPFAM" id="SSF52540">
    <property type="entry name" value="P-loop containing nucleoside triphosphate hydrolases"/>
    <property type="match status" value="1"/>
</dbReference>
<keyword evidence="9" id="KW-0547">Nucleotide-binding</keyword>
<dbReference type="PROSITE" id="PS51918">
    <property type="entry name" value="RADICAL_SAM"/>
    <property type="match status" value="1"/>
</dbReference>
<dbReference type="GO" id="GO:0004076">
    <property type="term" value="F:biotin synthase activity"/>
    <property type="evidence" value="ECO:0007669"/>
    <property type="project" value="InterPro"/>
</dbReference>
<evidence type="ECO:0000313" key="20">
    <source>
        <dbReference type="Proteomes" id="UP000636800"/>
    </source>
</evidence>
<dbReference type="GO" id="GO:0016020">
    <property type="term" value="C:membrane"/>
    <property type="evidence" value="ECO:0007669"/>
    <property type="project" value="UniProtKB-SubCell"/>
</dbReference>
<dbReference type="SMART" id="SM00382">
    <property type="entry name" value="AAA"/>
    <property type="match status" value="1"/>
</dbReference>
<feature type="domain" description="Radical SAM core" evidence="18">
    <location>
        <begin position="1"/>
        <end position="243"/>
    </location>
</feature>
<dbReference type="GO" id="GO:0046872">
    <property type="term" value="F:metal ion binding"/>
    <property type="evidence" value="ECO:0007669"/>
    <property type="project" value="UniProtKB-KW"/>
</dbReference>
<evidence type="ECO:0000256" key="7">
    <source>
        <dbReference type="ARBA" id="ARBA00022692"/>
    </source>
</evidence>
<evidence type="ECO:0000256" key="11">
    <source>
        <dbReference type="ARBA" id="ARBA00022989"/>
    </source>
</evidence>
<dbReference type="InterPro" id="IPR007197">
    <property type="entry name" value="rSAM"/>
</dbReference>
<comment type="cofactor">
    <cofactor evidence="1">
        <name>[4Fe-4S] cluster</name>
        <dbReference type="ChEBI" id="CHEBI:49883"/>
    </cofactor>
</comment>
<dbReference type="InterPro" id="IPR027417">
    <property type="entry name" value="P-loop_NTPase"/>
</dbReference>
<dbReference type="InterPro" id="IPR002684">
    <property type="entry name" value="Biotin_synth/BioAB"/>
</dbReference>
<comment type="caution">
    <text evidence="19">The sequence shown here is derived from an EMBL/GenBank/DDBJ whole genome shotgun (WGS) entry which is preliminary data.</text>
</comment>
<dbReference type="GO" id="GO:0005524">
    <property type="term" value="F:ATP binding"/>
    <property type="evidence" value="ECO:0007669"/>
    <property type="project" value="UniProtKB-KW"/>
</dbReference>
<keyword evidence="11 16" id="KW-1133">Transmembrane helix</keyword>
<comment type="cofactor">
    <cofactor evidence="15">
        <name>[2Fe-2S] cluster</name>
        <dbReference type="ChEBI" id="CHEBI:190135"/>
    </cofactor>
</comment>
<sequence length="1214" mass="134156">MLLCRPLRISAGFRAARFNFSTSSAAVEAERTIREGSRNDWSKEEIKSVYDSPILDLLFHGAQVHRHAHKFSEVQQCTLLSIKTGGCSEDCSYCPQSSREMGMEVCCTLGMLEKQQAIELKKAGLTAYNHNLDTSREYYPNIITTRSYDERLETLQYVHEAGISVCSGGIIGLGETEEDRVGLLHTLATLPVQPESVPINALVAVKGTPLQHQKPVEIWEMIRMIATARIAMPKAMVRLSAGRVRFSIPEQALCFLAGANSIFTGENSGGYLKLAVPQSSAFEMSTVRLLSSSAFIAAVFLSYLSACLCQEDVVGAATDDGSASAVPYFTQVVYNRFMNYSGSFTLDISQHLGFCIKDPEKDWNGAFNFSADLGFLANCIKDTNGDVTSRLCTAAEIKFYFSSFFINGGKSNFLRPNRNCNITSWASGCEPGWACSIGDNNKVRLNDASNIPSRTQDCAPCCEGFFCPHGITCMIPCPLGAYCPRAILNSTTGICDPYNYQPPPGQTNHSCGGADRWADVGSSGEMFCPAGYYCPSTVRKVSCTSGFYCRKGSTSQKRCFKKSSCKPNSSNQDITIFGALLMVALSLVLLIIYNFSGQVLTNRERKQAKSREAAARSARETVQAREKWKAAKDIAMKHAVGLHSQLSRTFSRNKNLKRNFPKGKQMHTRSQIFKYAYGQIEKEKAMQKQANNLTFSGVISMATDIELRTRPAIEVTFKDLTLTLKGSKKQLLKRVTGKLMPGRVAAVMGPSGAGKTTFLSALAGKTTGCDVSGSVLINVEENLWFSARCRLSADMPKADKVLVVERVIETLGLQSVRDSLVGTVEKRGISGGQRKRVNVGLEMVMEPSLLILDEPTSGLDSASSQLLLRALRREALEGVNICMVVHQPSYTLFKMFDDLVLLAKGGLIVYLGAVKKVEEYFSGLGVDVPERVNPPDYFIDILEDIVKPHGINARQLPLRWMLYNGYDIPVDMQHNRGTVDTLGKGGEATISSETNERSVTSNVWDDMKDAFEHRRQHIEQNLSKAKDLSNRRTPGVLQQYRYFLGRVGKQRLREARIQGVDFLILGLAGVCLGTLAKVSDESFGAVGYTYTVIAVSLLCKIGALRSFSPEKLHYWRERSSGMSSLAYFLSKDTIDHFNTLVKPIVYLSMFYFFNNPRSSITDNFIVLLPLSTVSLELVMFCHLLSTWFCSAVVCTSSCCFDSDSYTTKRFKSFI</sequence>
<dbReference type="EMBL" id="JADCNL010000440">
    <property type="protein sequence ID" value="KAG0447654.1"/>
    <property type="molecule type" value="Genomic_DNA"/>
</dbReference>
<accession>A0A835U308</accession>
<keyword evidence="7 16" id="KW-0812">Transmembrane</keyword>
<evidence type="ECO:0008006" key="21">
    <source>
        <dbReference type="Google" id="ProtNLM"/>
    </source>
</evidence>
<dbReference type="GO" id="GO:0016887">
    <property type="term" value="F:ATP hydrolysis activity"/>
    <property type="evidence" value="ECO:0007669"/>
    <property type="project" value="InterPro"/>
</dbReference>
<organism evidence="19 20">
    <name type="scientific">Vanilla planifolia</name>
    <name type="common">Vanilla</name>
    <dbReference type="NCBI Taxonomy" id="51239"/>
    <lineage>
        <taxon>Eukaryota</taxon>
        <taxon>Viridiplantae</taxon>
        <taxon>Streptophyta</taxon>
        <taxon>Embryophyta</taxon>
        <taxon>Tracheophyta</taxon>
        <taxon>Spermatophyta</taxon>
        <taxon>Magnoliopsida</taxon>
        <taxon>Liliopsida</taxon>
        <taxon>Asparagales</taxon>
        <taxon>Orchidaceae</taxon>
        <taxon>Vanilloideae</taxon>
        <taxon>Vanilleae</taxon>
        <taxon>Vanilla</taxon>
    </lineage>
</organism>
<keyword evidence="8" id="KW-0479">Metal-binding</keyword>
<dbReference type="InterPro" id="IPR003439">
    <property type="entry name" value="ABC_transporter-like_ATP-bd"/>
</dbReference>
<dbReference type="GO" id="GO:0009102">
    <property type="term" value="P:biotin biosynthetic process"/>
    <property type="evidence" value="ECO:0007669"/>
    <property type="project" value="InterPro"/>
</dbReference>
<evidence type="ECO:0000256" key="2">
    <source>
        <dbReference type="ARBA" id="ARBA00004141"/>
    </source>
</evidence>
<evidence type="ECO:0000256" key="9">
    <source>
        <dbReference type="ARBA" id="ARBA00022741"/>
    </source>
</evidence>
<feature type="domain" description="ABC transporter" evidence="17">
    <location>
        <begin position="715"/>
        <end position="930"/>
    </location>
</feature>
<evidence type="ECO:0000256" key="10">
    <source>
        <dbReference type="ARBA" id="ARBA00022840"/>
    </source>
</evidence>
<keyword evidence="12" id="KW-0408">Iron</keyword>
<dbReference type="InterPro" id="IPR058240">
    <property type="entry name" value="rSAM_sf"/>
</dbReference>
<dbReference type="GO" id="GO:0051539">
    <property type="term" value="F:4 iron, 4 sulfur cluster binding"/>
    <property type="evidence" value="ECO:0007669"/>
    <property type="project" value="UniProtKB-KW"/>
</dbReference>
<dbReference type="InterPro" id="IPR013785">
    <property type="entry name" value="Aldolase_TIM"/>
</dbReference>
<dbReference type="Pfam" id="PF00005">
    <property type="entry name" value="ABC_tran"/>
    <property type="match status" value="1"/>
</dbReference>
<protein>
    <recommendedName>
        <fullName evidence="21">Biotin synthase</fullName>
    </recommendedName>
</protein>
<evidence type="ECO:0000256" key="15">
    <source>
        <dbReference type="ARBA" id="ARBA00034078"/>
    </source>
</evidence>
<dbReference type="Proteomes" id="UP000636800">
    <property type="component" value="Unassembled WGS sequence"/>
</dbReference>
<evidence type="ECO:0000256" key="16">
    <source>
        <dbReference type="SAM" id="Phobius"/>
    </source>
</evidence>
<evidence type="ECO:0000259" key="18">
    <source>
        <dbReference type="PROSITE" id="PS51918"/>
    </source>
</evidence>
<evidence type="ECO:0000256" key="12">
    <source>
        <dbReference type="ARBA" id="ARBA00023004"/>
    </source>
</evidence>
<dbReference type="AlphaFoldDB" id="A0A835U308"/>
<keyword evidence="10" id="KW-0067">ATP-binding</keyword>
<dbReference type="InterPro" id="IPR003593">
    <property type="entry name" value="AAA+_ATPase"/>
</dbReference>
<dbReference type="PROSITE" id="PS50893">
    <property type="entry name" value="ABC_TRANSPORTER_2"/>
    <property type="match status" value="1"/>
</dbReference>
<keyword evidence="20" id="KW-1185">Reference proteome</keyword>
<comment type="subcellular location">
    <subcellularLocation>
        <location evidence="2">Membrane</location>
        <topology evidence="2">Multi-pass membrane protein</topology>
    </subcellularLocation>
</comment>
<dbReference type="InterPro" id="IPR043926">
    <property type="entry name" value="ABCG_dom"/>
</dbReference>
<dbReference type="Gene3D" id="3.40.50.300">
    <property type="entry name" value="P-loop containing nucleotide triphosphate hydrolases"/>
    <property type="match status" value="2"/>
</dbReference>
<dbReference type="Pfam" id="PF06968">
    <property type="entry name" value="BATS"/>
    <property type="match status" value="1"/>
</dbReference>
<comment type="similarity">
    <text evidence="3">Belongs to the ABC transporter superfamily. ABCG family. Eye pigment precursor importer (TC 3.A.1.204) subfamily.</text>
</comment>
<proteinExistence type="inferred from homology"/>
<evidence type="ECO:0000256" key="3">
    <source>
        <dbReference type="ARBA" id="ARBA00005814"/>
    </source>
</evidence>
<name>A0A835U308_VANPL</name>
<evidence type="ECO:0000256" key="8">
    <source>
        <dbReference type="ARBA" id="ARBA00022723"/>
    </source>
</evidence>
<dbReference type="GO" id="GO:0140359">
    <property type="term" value="F:ABC-type transporter activity"/>
    <property type="evidence" value="ECO:0007669"/>
    <property type="project" value="InterPro"/>
</dbReference>
<reference evidence="19 20" key="1">
    <citation type="journal article" date="2020" name="Nat. Food">
        <title>A phased Vanilla planifolia genome enables genetic improvement of flavour and production.</title>
        <authorList>
            <person name="Hasing T."/>
            <person name="Tang H."/>
            <person name="Brym M."/>
            <person name="Khazi F."/>
            <person name="Huang T."/>
            <person name="Chambers A.H."/>
        </authorList>
    </citation>
    <scope>NUCLEOTIDE SEQUENCE [LARGE SCALE GENOMIC DNA]</scope>
    <source>
        <tissue evidence="19">Leaf</tissue>
    </source>
</reference>
<keyword evidence="13" id="KW-0411">Iron-sulfur</keyword>
<dbReference type="InterPro" id="IPR017871">
    <property type="entry name" value="ABC_transporter-like_CS"/>
</dbReference>
<dbReference type="PANTHER" id="PTHR22976:SF2">
    <property type="entry name" value="BIOTIN SYNTHASE, MITOCHONDRIAL"/>
    <property type="match status" value="1"/>
</dbReference>
<gene>
    <name evidence="19" type="ORF">HPP92_028241</name>
</gene>
<dbReference type="PANTHER" id="PTHR22976">
    <property type="entry name" value="BIOTIN SYNTHASE"/>
    <property type="match status" value="1"/>
</dbReference>
<feature type="transmembrane region" description="Helical" evidence="16">
    <location>
        <begin position="1059"/>
        <end position="1076"/>
    </location>
</feature>
<dbReference type="SMART" id="SM00729">
    <property type="entry name" value="Elp3"/>
    <property type="match status" value="1"/>
</dbReference>
<evidence type="ECO:0000256" key="1">
    <source>
        <dbReference type="ARBA" id="ARBA00001966"/>
    </source>
</evidence>
<dbReference type="OrthoDB" id="4062651at2759"/>
<dbReference type="GO" id="GO:0005739">
    <property type="term" value="C:mitochondrion"/>
    <property type="evidence" value="ECO:0007669"/>
    <property type="project" value="TreeGrafter"/>
</dbReference>
<dbReference type="SUPFAM" id="SSF102114">
    <property type="entry name" value="Radical SAM enzymes"/>
    <property type="match status" value="1"/>
</dbReference>
<evidence type="ECO:0000256" key="14">
    <source>
        <dbReference type="ARBA" id="ARBA00023136"/>
    </source>
</evidence>
<feature type="transmembrane region" description="Helical" evidence="16">
    <location>
        <begin position="574"/>
        <end position="596"/>
    </location>
</feature>
<dbReference type="InterPro" id="IPR006638">
    <property type="entry name" value="Elp3/MiaA/NifB-like_rSAM"/>
</dbReference>
<feature type="transmembrane region" description="Helical" evidence="16">
    <location>
        <begin position="1088"/>
        <end position="1108"/>
    </location>
</feature>
<dbReference type="Gene3D" id="3.20.20.70">
    <property type="entry name" value="Aldolase class I"/>
    <property type="match status" value="2"/>
</dbReference>
<dbReference type="PROSITE" id="PS00211">
    <property type="entry name" value="ABC_TRANSPORTER_1"/>
    <property type="match status" value="1"/>
</dbReference>
<dbReference type="GO" id="GO:0051537">
    <property type="term" value="F:2 iron, 2 sulfur cluster binding"/>
    <property type="evidence" value="ECO:0007669"/>
    <property type="project" value="TreeGrafter"/>
</dbReference>
<keyword evidence="14 16" id="KW-0472">Membrane</keyword>
<dbReference type="SMART" id="SM00876">
    <property type="entry name" value="BATS"/>
    <property type="match status" value="1"/>
</dbReference>
<evidence type="ECO:0000256" key="4">
    <source>
        <dbReference type="ARBA" id="ARBA00022448"/>
    </source>
</evidence>
<evidence type="ECO:0000256" key="6">
    <source>
        <dbReference type="ARBA" id="ARBA00022691"/>
    </source>
</evidence>
<dbReference type="FunFam" id="3.40.50.300:FF:000367">
    <property type="entry name" value="ABC transporter G family member 24"/>
    <property type="match status" value="1"/>
</dbReference>
<dbReference type="CDD" id="cd01335">
    <property type="entry name" value="Radical_SAM"/>
    <property type="match status" value="1"/>
</dbReference>
<evidence type="ECO:0000256" key="13">
    <source>
        <dbReference type="ARBA" id="ARBA00023014"/>
    </source>
</evidence>
<keyword evidence="5" id="KW-0004">4Fe-4S</keyword>
<keyword evidence="6" id="KW-0949">S-adenosyl-L-methionine</keyword>